<dbReference type="Proteomes" id="UP001566331">
    <property type="component" value="Unassembled WGS sequence"/>
</dbReference>
<feature type="domain" description="Sialidase" evidence="1">
    <location>
        <begin position="37"/>
        <end position="313"/>
    </location>
</feature>
<evidence type="ECO:0000313" key="3">
    <source>
        <dbReference type="Proteomes" id="UP001566331"/>
    </source>
</evidence>
<proteinExistence type="predicted"/>
<dbReference type="EMBL" id="JBFWIC010000003">
    <property type="protein sequence ID" value="MEZ0473801.1"/>
    <property type="molecule type" value="Genomic_DNA"/>
</dbReference>
<dbReference type="SUPFAM" id="SSF50939">
    <property type="entry name" value="Sialidases"/>
    <property type="match status" value="1"/>
</dbReference>
<evidence type="ECO:0000313" key="2">
    <source>
        <dbReference type="EMBL" id="MEZ0473801.1"/>
    </source>
</evidence>
<sequence>MTSCGTLSSPSPVVLEEFVATPPPQCHASTLVETRDGTLLAAWFGGEREGAADVGIWLARRGAEGWQPPRRVADGAQDGGEPQPAWNPVLFQPAQGPLQLYYKAGPNPRQWWGMLTVSSDDGAHWSAPRRLPDGILGPIKNKPLQLPGGRILAPSSSEDEADGWRVHIETSDDNGVHWRRGAALNDPAQIGAIQPSLLHHRDGRLQALGRSKQNRVFSVFSDDGGATWGPMTLLDVENPNSGTDAVMLRDGRALLVYNPTLAGEDWWDGRGVLAVALSDDGVRWRRVLTLEDSPKDEFSYPAVIQTRDGLVHVSYTWKRQRIKHVVLDPHLLSAPVPEVDDP</sequence>
<protein>
    <submittedName>
        <fullName evidence="2">Exo-alpha-sialidase</fullName>
    </submittedName>
</protein>
<dbReference type="InterPro" id="IPR036278">
    <property type="entry name" value="Sialidase_sf"/>
</dbReference>
<dbReference type="InterPro" id="IPR011040">
    <property type="entry name" value="Sialidase"/>
</dbReference>
<dbReference type="Pfam" id="PF13088">
    <property type="entry name" value="BNR_2"/>
    <property type="match status" value="1"/>
</dbReference>
<reference evidence="2 3" key="1">
    <citation type="submission" date="2024-07" db="EMBL/GenBank/DDBJ databases">
        <title>Luteimonas salilacus sp. nov., isolated from the shore soil of Salt Lake in Tibet of China.</title>
        <authorList>
            <person name="Zhang X."/>
            <person name="Li A."/>
        </authorList>
    </citation>
    <scope>NUCLEOTIDE SEQUENCE [LARGE SCALE GENOMIC DNA]</scope>
    <source>
        <strain evidence="2 3">B3-2-R+30</strain>
    </source>
</reference>
<keyword evidence="3" id="KW-1185">Reference proteome</keyword>
<dbReference type="CDD" id="cd15482">
    <property type="entry name" value="Sialidase_non-viral"/>
    <property type="match status" value="1"/>
</dbReference>
<accession>A0ABV4HM44</accession>
<dbReference type="Gene3D" id="2.120.10.10">
    <property type="match status" value="1"/>
</dbReference>
<comment type="caution">
    <text evidence="2">The sequence shown here is derived from an EMBL/GenBank/DDBJ whole genome shotgun (WGS) entry which is preliminary data.</text>
</comment>
<name>A0ABV4HM44_9GAMM</name>
<dbReference type="PANTHER" id="PTHR43752">
    <property type="entry name" value="BNR/ASP-BOX REPEAT FAMILY PROTEIN"/>
    <property type="match status" value="1"/>
</dbReference>
<organism evidence="2 3">
    <name type="scientific">Luteimonas salinilitoris</name>
    <dbReference type="NCBI Taxonomy" id="3237697"/>
    <lineage>
        <taxon>Bacteria</taxon>
        <taxon>Pseudomonadati</taxon>
        <taxon>Pseudomonadota</taxon>
        <taxon>Gammaproteobacteria</taxon>
        <taxon>Lysobacterales</taxon>
        <taxon>Lysobacteraceae</taxon>
        <taxon>Luteimonas</taxon>
    </lineage>
</organism>
<evidence type="ECO:0000259" key="1">
    <source>
        <dbReference type="Pfam" id="PF13088"/>
    </source>
</evidence>
<gene>
    <name evidence="2" type="ORF">AB6713_04095</name>
</gene>
<dbReference type="PANTHER" id="PTHR43752:SF2">
    <property type="entry name" value="BNR_ASP-BOX REPEAT FAMILY PROTEIN"/>
    <property type="match status" value="1"/>
</dbReference>